<proteinExistence type="evidence at transcript level"/>
<keyword evidence="8" id="KW-0391">Immunity</keyword>
<dbReference type="Gene3D" id="3.80.10.10">
    <property type="entry name" value="Ribonuclease Inhibitor"/>
    <property type="match status" value="3"/>
</dbReference>
<name>A0A2R3SK02_ARGIR</name>
<dbReference type="InterPro" id="IPR000157">
    <property type="entry name" value="TIR_dom"/>
</dbReference>
<dbReference type="SMART" id="SM00369">
    <property type="entry name" value="LRR_TYP"/>
    <property type="match status" value="7"/>
</dbReference>
<dbReference type="PANTHER" id="PTHR24365:SF522">
    <property type="entry name" value="LOW QUALITY PROTEIN: TOLL-LIKE RECEPTOR 13-RELATED"/>
    <property type="match status" value="1"/>
</dbReference>
<evidence type="ECO:0000313" key="16">
    <source>
        <dbReference type="EMBL" id="AVP74315.1"/>
    </source>
</evidence>
<feature type="transmembrane region" description="Helical" evidence="13">
    <location>
        <begin position="501"/>
        <end position="523"/>
    </location>
</feature>
<keyword evidence="5 13" id="KW-0812">Transmembrane</keyword>
<keyword evidence="3" id="KW-0399">Innate immunity</keyword>
<keyword evidence="7" id="KW-0677">Repeat</keyword>
<dbReference type="Gene3D" id="3.40.50.10140">
    <property type="entry name" value="Toll/interleukin-1 receptor homology (TIR) domain"/>
    <property type="match status" value="1"/>
</dbReference>
<comment type="similarity">
    <text evidence="2">Belongs to the Toll-like receptor family.</text>
</comment>
<evidence type="ECO:0000256" key="8">
    <source>
        <dbReference type="ARBA" id="ARBA00022859"/>
    </source>
</evidence>
<reference evidence="16" key="1">
    <citation type="submission" date="2017-06" db="EMBL/GenBank/DDBJ databases">
        <title>MyD88-dependent Toll-like receptor signaling pathway in Argopecten irradians.</title>
        <authorList>
            <person name="Wang M.Q."/>
        </authorList>
    </citation>
    <scope>NUCLEOTIDE SEQUENCE</scope>
</reference>
<dbReference type="Pfam" id="PF01582">
    <property type="entry name" value="TIR"/>
    <property type="match status" value="1"/>
</dbReference>
<evidence type="ECO:0000256" key="1">
    <source>
        <dbReference type="ARBA" id="ARBA00004479"/>
    </source>
</evidence>
<dbReference type="InterPro" id="IPR001611">
    <property type="entry name" value="Leu-rich_rpt"/>
</dbReference>
<organism evidence="16">
    <name type="scientific">Argopecten irradians</name>
    <name type="common">Bay scallop</name>
    <name type="synonym">Aequipecten irradians</name>
    <dbReference type="NCBI Taxonomy" id="31199"/>
    <lineage>
        <taxon>Eukaryota</taxon>
        <taxon>Metazoa</taxon>
        <taxon>Spiralia</taxon>
        <taxon>Lophotrochozoa</taxon>
        <taxon>Mollusca</taxon>
        <taxon>Bivalvia</taxon>
        <taxon>Autobranchia</taxon>
        <taxon>Pteriomorphia</taxon>
        <taxon>Pectinida</taxon>
        <taxon>Pectinoidea</taxon>
        <taxon>Pectinidae</taxon>
        <taxon>Argopecten</taxon>
    </lineage>
</organism>
<evidence type="ECO:0000256" key="5">
    <source>
        <dbReference type="ARBA" id="ARBA00022692"/>
    </source>
</evidence>
<dbReference type="InterPro" id="IPR032675">
    <property type="entry name" value="LRR_dom_sf"/>
</dbReference>
<dbReference type="PANTHER" id="PTHR24365">
    <property type="entry name" value="TOLL-LIKE RECEPTOR"/>
    <property type="match status" value="1"/>
</dbReference>
<accession>A0A2R3SK02</accession>
<evidence type="ECO:0000256" key="13">
    <source>
        <dbReference type="SAM" id="Phobius"/>
    </source>
</evidence>
<evidence type="ECO:0000256" key="7">
    <source>
        <dbReference type="ARBA" id="ARBA00022737"/>
    </source>
</evidence>
<keyword evidence="10 13" id="KW-0472">Membrane</keyword>
<dbReference type="SMART" id="SM00082">
    <property type="entry name" value="LRRCT"/>
    <property type="match status" value="1"/>
</dbReference>
<sequence>MWRTMAILAIVISVCLSSLALGDTVCPSLCQCHDTVASCRKHYKSLPYIPSLPETTKTLYFTGNWLPNVDKKTFENISHLHLEELIIGGNHIQNISKDAFEAFPHLRFLDLSGNQIPVNILHDSLYGLRNSKVYKMDLEQMALTNLPLDMFEHLQGTPIEGFSMSKNNLTMLDGNVFAKLNITHLTINNNYIKAINWTGLHNIEVLRLRWNKLPSVPDFCSSQNTSVVPNLRVIDLGANKLFEVLPNQFRGLCLPKLTNLTLDQNYFRSVPNDTFKDLPSLRRLSLTWMRRNDLHFQTLAFRSSSLELLYLANHINKFVDTHDMPNLFRFCPKLKVLDMTKIRLTSGGQLLQRMLSPLTNLTKLVLQSTEIYQVPSDLFHKMKKLQNLNFMDCNIKGWDENTFKNVTSLQKIYLNRNKITLINETSFPPELFETLSFLNLQGNPFACDCDAFWFRQWVKQHTSTLAYFPRGYECATPVAWRSKLFVDYDPSYQDCHPISGYIILGACLGSAFVLIVIVSSLLYHFRWHIRHYIYLMRAKKGYQRIPDGEDFAFDAFVAYNAEDRVFVISKLIPNLETQQNLRLCVHDRDFKVGELIVDNIQETVVRSRKVILVLSNAFAKSQWCKFELALAQIRAIEEGGNMVIIVMLEEIEARYMTNSLHVLLKSTTYIPWAHNQEGQELFWKRLVDAFQEHDA</sequence>
<evidence type="ECO:0000256" key="3">
    <source>
        <dbReference type="ARBA" id="ARBA00022588"/>
    </source>
</evidence>
<feature type="signal peptide" evidence="14">
    <location>
        <begin position="1"/>
        <end position="22"/>
    </location>
</feature>
<dbReference type="EMBL" id="MF326514">
    <property type="protein sequence ID" value="AVP74315.1"/>
    <property type="molecule type" value="mRNA"/>
</dbReference>
<dbReference type="FunFam" id="3.40.50.10140:FF:000001">
    <property type="entry name" value="Toll-like receptor 2"/>
    <property type="match status" value="1"/>
</dbReference>
<dbReference type="Pfam" id="PF13855">
    <property type="entry name" value="LRR_8"/>
    <property type="match status" value="3"/>
</dbReference>
<dbReference type="PROSITE" id="PS50104">
    <property type="entry name" value="TIR"/>
    <property type="match status" value="1"/>
</dbReference>
<feature type="domain" description="TIR" evidence="15">
    <location>
        <begin position="551"/>
        <end position="690"/>
    </location>
</feature>
<evidence type="ECO:0000256" key="10">
    <source>
        <dbReference type="ARBA" id="ARBA00023136"/>
    </source>
</evidence>
<keyword evidence="11 16" id="KW-0675">Receptor</keyword>
<evidence type="ECO:0000256" key="4">
    <source>
        <dbReference type="ARBA" id="ARBA00022614"/>
    </source>
</evidence>
<dbReference type="AlphaFoldDB" id="A0A2R3SK02"/>
<dbReference type="SUPFAM" id="SSF52200">
    <property type="entry name" value="Toll/Interleukin receptor TIR domain"/>
    <property type="match status" value="1"/>
</dbReference>
<keyword evidence="6 14" id="KW-0732">Signal</keyword>
<evidence type="ECO:0000256" key="11">
    <source>
        <dbReference type="ARBA" id="ARBA00023170"/>
    </source>
</evidence>
<comment type="subcellular location">
    <subcellularLocation>
        <location evidence="1">Membrane</location>
        <topology evidence="1">Single-pass type I membrane protein</topology>
    </subcellularLocation>
</comment>
<dbReference type="GO" id="GO:0038023">
    <property type="term" value="F:signaling receptor activity"/>
    <property type="evidence" value="ECO:0007669"/>
    <property type="project" value="TreeGrafter"/>
</dbReference>
<protein>
    <submittedName>
        <fullName evidence="16">Toll-like receptor 1</fullName>
    </submittedName>
</protein>
<evidence type="ECO:0000256" key="14">
    <source>
        <dbReference type="SAM" id="SignalP"/>
    </source>
</evidence>
<keyword evidence="9 13" id="KW-1133">Transmembrane helix</keyword>
<feature type="chain" id="PRO_5015311621" evidence="14">
    <location>
        <begin position="23"/>
        <end position="695"/>
    </location>
</feature>
<dbReference type="InterPro" id="IPR003591">
    <property type="entry name" value="Leu-rich_rpt_typical-subtyp"/>
</dbReference>
<dbReference type="GO" id="GO:0005886">
    <property type="term" value="C:plasma membrane"/>
    <property type="evidence" value="ECO:0007669"/>
    <property type="project" value="TreeGrafter"/>
</dbReference>
<dbReference type="GO" id="GO:0045087">
    <property type="term" value="P:innate immune response"/>
    <property type="evidence" value="ECO:0007669"/>
    <property type="project" value="UniProtKB-KW"/>
</dbReference>
<dbReference type="GO" id="GO:0002224">
    <property type="term" value="P:toll-like receptor signaling pathway"/>
    <property type="evidence" value="ECO:0007669"/>
    <property type="project" value="TreeGrafter"/>
</dbReference>
<dbReference type="PRINTS" id="PR01537">
    <property type="entry name" value="INTRLKN1R1F"/>
</dbReference>
<keyword evidence="4" id="KW-0433">Leucine-rich repeat</keyword>
<evidence type="ECO:0000256" key="2">
    <source>
        <dbReference type="ARBA" id="ARBA00009634"/>
    </source>
</evidence>
<dbReference type="SMART" id="SM00255">
    <property type="entry name" value="TIR"/>
    <property type="match status" value="1"/>
</dbReference>
<dbReference type="InterPro" id="IPR000483">
    <property type="entry name" value="Cys-rich_flank_reg_C"/>
</dbReference>
<dbReference type="InterPro" id="IPR035897">
    <property type="entry name" value="Toll_tir_struct_dom_sf"/>
</dbReference>
<evidence type="ECO:0000256" key="9">
    <source>
        <dbReference type="ARBA" id="ARBA00022989"/>
    </source>
</evidence>
<dbReference type="SUPFAM" id="SSF52047">
    <property type="entry name" value="RNI-like"/>
    <property type="match status" value="1"/>
</dbReference>
<evidence type="ECO:0000256" key="12">
    <source>
        <dbReference type="ARBA" id="ARBA00023180"/>
    </source>
</evidence>
<evidence type="ECO:0000259" key="15">
    <source>
        <dbReference type="PROSITE" id="PS50104"/>
    </source>
</evidence>
<evidence type="ECO:0000256" key="6">
    <source>
        <dbReference type="ARBA" id="ARBA00022729"/>
    </source>
</evidence>
<keyword evidence="12" id="KW-0325">Glycoprotein</keyword>